<feature type="chain" id="PRO_5031131716" evidence="1">
    <location>
        <begin position="28"/>
        <end position="645"/>
    </location>
</feature>
<dbReference type="CDD" id="cd08500">
    <property type="entry name" value="PBP2_NikA_DppA_OppA_like_4"/>
    <property type="match status" value="1"/>
</dbReference>
<dbReference type="PROSITE" id="PS01040">
    <property type="entry name" value="SBP_BACTERIAL_5"/>
    <property type="match status" value="1"/>
</dbReference>
<dbReference type="PANTHER" id="PTHR30290">
    <property type="entry name" value="PERIPLASMIC BINDING COMPONENT OF ABC TRANSPORTER"/>
    <property type="match status" value="1"/>
</dbReference>
<sequence>MNKMIRKLTVISLVVSLCLMGVIPALAQKTYPTLTDYEKLTGEKIEKFYEAPELRIEVAKGTLPPVEERLPEEPVVIEPVEEIGQYGGTWHRVALSPGDTCLDSRMGYESLVQWTPDAKDVEPGIAKSWKISEEGKVFTFYLRKGMKWSDGKPFTADDFLFWYEDILLNKELTPVFPGWLKVGGEPVKIEKVNDYTIKFQFVKPYGLFLQMLAFNGPFCGAPKHYLKQFHPKYMSKERLEKLTKEAGFESWYQLFLAKNNLYTNPELPTIRPWKLTVPPPATRLIAERNPYYWKVDTEGNQLPYIDRVVFNMVESTEMANMKALTGEIDMQHRHMMLSNYTVFMKNREKGNYRVLRWEDAYGTNCAILLNQSCKDPVLRDLFQNLKFRIALSLAINREEINELCFQSLGVPRAATQIPASPYYQRDLENIYADYDPEKANRLLDEIGLTKRDKEGYRLRPDGKRLSLVFSFCALWGPYPDIAQLVKEYWEAIGIKVVVKTLERSLRTKRVEANEHETDMWCIPGYLLLNPWPYIAVNQYTPYGPLYGRWYASEGKQGEEPPEYILHNMRLYDKFLVTVDPEKQLKIGKEIVRHAAKNLYAIGTVGRLPALVIVKNNFRNVPEKAVSAWTLMTPGYTHIEQYFIKQ</sequence>
<reference evidence="3" key="1">
    <citation type="journal article" date="2020" name="mSystems">
        <title>Genome- and Community-Level Interaction Insights into Carbon Utilization and Element Cycling Functions of Hydrothermarchaeota in Hydrothermal Sediment.</title>
        <authorList>
            <person name="Zhou Z."/>
            <person name="Liu Y."/>
            <person name="Xu W."/>
            <person name="Pan J."/>
            <person name="Luo Z.H."/>
            <person name="Li M."/>
        </authorList>
    </citation>
    <scope>NUCLEOTIDE SEQUENCE [LARGE SCALE GENOMIC DNA]</scope>
    <source>
        <strain evidence="3">HyVt-219</strain>
    </source>
</reference>
<accession>A0A7V0MYG8</accession>
<dbReference type="GO" id="GO:0015833">
    <property type="term" value="P:peptide transport"/>
    <property type="evidence" value="ECO:0007669"/>
    <property type="project" value="TreeGrafter"/>
</dbReference>
<evidence type="ECO:0000259" key="2">
    <source>
        <dbReference type="Pfam" id="PF00496"/>
    </source>
</evidence>
<organism evidence="3">
    <name type="scientific">Aerophobetes bacterium</name>
    <dbReference type="NCBI Taxonomy" id="2030807"/>
    <lineage>
        <taxon>Bacteria</taxon>
        <taxon>Candidatus Aerophobota</taxon>
    </lineage>
</organism>
<dbReference type="Gene3D" id="3.40.190.10">
    <property type="entry name" value="Periplasmic binding protein-like II"/>
    <property type="match status" value="1"/>
</dbReference>
<evidence type="ECO:0000313" key="3">
    <source>
        <dbReference type="EMBL" id="HDN84349.1"/>
    </source>
</evidence>
<protein>
    <submittedName>
        <fullName evidence="3">ABC transporter substrate-binding protein</fullName>
    </submittedName>
</protein>
<dbReference type="PANTHER" id="PTHR30290:SF62">
    <property type="entry name" value="OLIGOPEPTIDE ABC TRANSPORTER, PERIPLASMIC OLIGOPEPTIDE-BINDING PROTEIN"/>
    <property type="match status" value="1"/>
</dbReference>
<feature type="domain" description="Solute-binding protein family 5" evidence="2">
    <location>
        <begin position="121"/>
        <end position="520"/>
    </location>
</feature>
<evidence type="ECO:0000256" key="1">
    <source>
        <dbReference type="SAM" id="SignalP"/>
    </source>
</evidence>
<feature type="signal peptide" evidence="1">
    <location>
        <begin position="1"/>
        <end position="27"/>
    </location>
</feature>
<dbReference type="GO" id="GO:0042597">
    <property type="term" value="C:periplasmic space"/>
    <property type="evidence" value="ECO:0007669"/>
    <property type="project" value="UniProtKB-ARBA"/>
</dbReference>
<dbReference type="Proteomes" id="UP000885660">
    <property type="component" value="Unassembled WGS sequence"/>
</dbReference>
<dbReference type="SUPFAM" id="SSF53850">
    <property type="entry name" value="Periplasmic binding protein-like II"/>
    <property type="match status" value="1"/>
</dbReference>
<dbReference type="InterPro" id="IPR039424">
    <property type="entry name" value="SBP_5"/>
</dbReference>
<keyword evidence="1" id="KW-0732">Signal</keyword>
<dbReference type="EMBL" id="DRBC01000068">
    <property type="protein sequence ID" value="HDN84349.1"/>
    <property type="molecule type" value="Genomic_DNA"/>
</dbReference>
<proteinExistence type="predicted"/>
<comment type="caution">
    <text evidence="3">The sequence shown here is derived from an EMBL/GenBank/DDBJ whole genome shotgun (WGS) entry which is preliminary data.</text>
</comment>
<dbReference type="GO" id="GO:0043190">
    <property type="term" value="C:ATP-binding cassette (ABC) transporter complex"/>
    <property type="evidence" value="ECO:0007669"/>
    <property type="project" value="InterPro"/>
</dbReference>
<dbReference type="Pfam" id="PF00496">
    <property type="entry name" value="SBP_bac_5"/>
    <property type="match status" value="1"/>
</dbReference>
<dbReference type="Gene3D" id="3.10.105.10">
    <property type="entry name" value="Dipeptide-binding Protein, Domain 3"/>
    <property type="match status" value="1"/>
</dbReference>
<gene>
    <name evidence="3" type="ORF">ENG47_01155</name>
</gene>
<dbReference type="InterPro" id="IPR023765">
    <property type="entry name" value="SBP_5_CS"/>
</dbReference>
<name>A0A7V0MYG8_UNCAE</name>
<dbReference type="GO" id="GO:1904680">
    <property type="term" value="F:peptide transmembrane transporter activity"/>
    <property type="evidence" value="ECO:0007669"/>
    <property type="project" value="TreeGrafter"/>
</dbReference>
<dbReference type="InterPro" id="IPR000914">
    <property type="entry name" value="SBP_5_dom"/>
</dbReference>
<dbReference type="AlphaFoldDB" id="A0A7V0MYG8"/>